<sequence length="189" mass="21043">MDYRLSTQEARSHLAAYHHWLLKSRPAEAYAAASKYQQIVERLNGGTNQGSYVHAQSAGSQIRDKLSAPEGRMPMWGQKGSFILQHQGITALVTSTNVPNQTCLFQISLQAVQPYALFISNTGYSSIIVSRFGWNLREAICTEIDALLTNQGCVIDEDYCDVIQVPAWAAETNFELRAYPESTGQLRIV</sequence>
<geneLocation type="plasmid" evidence="1">
    <name>pGZAF1_VIM</name>
</geneLocation>
<organism evidence="1">
    <name type="scientific">Alcaligenes faecalis</name>
    <dbReference type="NCBI Taxonomy" id="511"/>
    <lineage>
        <taxon>Bacteria</taxon>
        <taxon>Pseudomonadati</taxon>
        <taxon>Pseudomonadota</taxon>
        <taxon>Betaproteobacteria</taxon>
        <taxon>Burkholderiales</taxon>
        <taxon>Alcaligenaceae</taxon>
        <taxon>Alcaligenes</taxon>
    </lineage>
</organism>
<protein>
    <submittedName>
        <fullName evidence="1">Uncharacterized protein</fullName>
    </submittedName>
</protein>
<dbReference type="AlphaFoldDB" id="A0A1Z3ML39"/>
<keyword evidence="1" id="KW-0614">Plasmid</keyword>
<name>A0A1Z3ML39_ALCFA</name>
<dbReference type="EMBL" id="KY623659">
    <property type="protein sequence ID" value="ASD48519.1"/>
    <property type="molecule type" value="Genomic_DNA"/>
</dbReference>
<dbReference type="RefSeq" id="WP_086069339.1">
    <property type="nucleotide sequence ID" value="NZ_MSZN01000014.1"/>
</dbReference>
<reference evidence="1" key="1">
    <citation type="submission" date="2017-02" db="EMBL/GenBank/DDBJ databases">
        <title>Emergence of VIM metallo-beta-lactamase producing Alcaligenes faecalis in GAZA, Palestine.</title>
        <authorList>
            <person name="Al Laham N."/>
            <person name="Chavda K."/>
            <person name="Cienfuegos V."/>
            <person name="Kreiswirth B."/>
            <person name="Chen L."/>
        </authorList>
    </citation>
    <scope>NUCLEOTIDE SEQUENCE</scope>
    <source>
        <strain evidence="1">GZAF1</strain>
        <plasmid evidence="1">pGZAF1_VIM</plasmid>
    </source>
</reference>
<evidence type="ECO:0000313" key="1">
    <source>
        <dbReference type="EMBL" id="ASD48519.1"/>
    </source>
</evidence>
<proteinExistence type="predicted"/>
<accession>A0A1Z3ML39</accession>